<accession>A0A0N4ZM58</accession>
<dbReference type="InterPro" id="IPR035914">
    <property type="entry name" value="Sperma_CUB_dom_sf"/>
</dbReference>
<keyword evidence="5 9" id="KW-0862">Zinc</keyword>
<dbReference type="InterPro" id="IPR024079">
    <property type="entry name" value="MetalloPept_cat_dom_sf"/>
</dbReference>
<evidence type="ECO:0000313" key="11">
    <source>
        <dbReference type="Proteomes" id="UP000038045"/>
    </source>
</evidence>
<feature type="chain" id="PRO_5005733381" description="Metalloendopeptidase" evidence="9">
    <location>
        <begin position="18"/>
        <end position="391"/>
    </location>
</feature>
<sequence length="391" mass="45690">MYFNYLLLLCLLSFSYGVKIFSSLSDIASGSTYIRDKRSVVLEQKKRWRFPLRYYIDKGVNRSVVEEALRRFEKHTCLKFKKIRHLTTTKQVLHFQKFHVCGTFIGNYFGEKAQMLGVDSYCNQCVGAMQYLIGYTLGMVNQQSRCDRDKYVNVYMENVLETDVIGFKKYGKTEAENYNIGYDFGSIFQYGTKEFSKNGNFTVFPKIPLYRYMMGQRIGFSFNDYKLLNMHYCRKKMDRSAGRRLKCRNSGYPNPIKRGVCVCPNGFTGRECNRIETDINKCKKTRYLARPKRQTLKLQGKKNCTFIIEAPKGRRVHLTVLRAVTHKERPCLQDSGLEIKHYKDKGSTGLCVCGMFKDFDLDSDDNKVMVIYKGTSKSDLITLKYRSFYKR</sequence>
<dbReference type="EC" id="3.4.24.-" evidence="9"/>
<evidence type="ECO:0000256" key="9">
    <source>
        <dbReference type="RuleBase" id="RU361183"/>
    </source>
</evidence>
<dbReference type="Proteomes" id="UP000038045">
    <property type="component" value="Unplaced"/>
</dbReference>
<protein>
    <recommendedName>
        <fullName evidence="9">Metalloendopeptidase</fullName>
        <ecNumber evidence="9">3.4.24.-</ecNumber>
    </recommendedName>
</protein>
<dbReference type="PROSITE" id="PS01186">
    <property type="entry name" value="EGF_2"/>
    <property type="match status" value="1"/>
</dbReference>
<keyword evidence="2 9" id="KW-0645">Protease</keyword>
<dbReference type="InterPro" id="IPR000859">
    <property type="entry name" value="CUB_dom"/>
</dbReference>
<evidence type="ECO:0000313" key="12">
    <source>
        <dbReference type="WBParaSite" id="PTRK_0000961700.1"/>
    </source>
</evidence>
<evidence type="ECO:0000256" key="5">
    <source>
        <dbReference type="ARBA" id="ARBA00022833"/>
    </source>
</evidence>
<dbReference type="SUPFAM" id="SSF55486">
    <property type="entry name" value="Metalloproteases ('zincins'), catalytic domain"/>
    <property type="match status" value="1"/>
</dbReference>
<keyword evidence="9" id="KW-0732">Signal</keyword>
<evidence type="ECO:0000256" key="6">
    <source>
        <dbReference type="ARBA" id="ARBA00023049"/>
    </source>
</evidence>
<comment type="caution">
    <text evidence="8">Lacks conserved residue(s) required for the propagation of feature annotation.</text>
</comment>
<dbReference type="Pfam" id="PF01400">
    <property type="entry name" value="Astacin"/>
    <property type="match status" value="1"/>
</dbReference>
<dbReference type="STRING" id="131310.A0A0N4ZM58"/>
<dbReference type="InterPro" id="IPR001506">
    <property type="entry name" value="Peptidase_M12A"/>
</dbReference>
<reference evidence="12" key="1">
    <citation type="submission" date="2017-02" db="UniProtKB">
        <authorList>
            <consortium name="WormBaseParasite"/>
        </authorList>
    </citation>
    <scope>IDENTIFICATION</scope>
</reference>
<evidence type="ECO:0000256" key="7">
    <source>
        <dbReference type="ARBA" id="ARBA00023157"/>
    </source>
</evidence>
<comment type="cofactor">
    <cofactor evidence="9">
        <name>Zn(2+)</name>
        <dbReference type="ChEBI" id="CHEBI:29105"/>
    </cofactor>
    <text evidence="9">Binds 1 zinc ion per subunit.</text>
</comment>
<dbReference type="PRINTS" id="PR00480">
    <property type="entry name" value="ASTACIN"/>
</dbReference>
<dbReference type="SMART" id="SM00235">
    <property type="entry name" value="ZnMc"/>
    <property type="match status" value="1"/>
</dbReference>
<dbReference type="PROSITE" id="PS00022">
    <property type="entry name" value="EGF_1"/>
    <property type="match status" value="1"/>
</dbReference>
<dbReference type="GO" id="GO:0004222">
    <property type="term" value="F:metalloendopeptidase activity"/>
    <property type="evidence" value="ECO:0007669"/>
    <property type="project" value="UniProtKB-UniRule"/>
</dbReference>
<evidence type="ECO:0000256" key="3">
    <source>
        <dbReference type="ARBA" id="ARBA00022723"/>
    </source>
</evidence>
<dbReference type="PANTHER" id="PTHR10127:SF780">
    <property type="entry name" value="METALLOENDOPEPTIDASE"/>
    <property type="match status" value="1"/>
</dbReference>
<dbReference type="Gene3D" id="3.40.390.10">
    <property type="entry name" value="Collagenase (Catalytic Domain)"/>
    <property type="match status" value="1"/>
</dbReference>
<name>A0A0N4ZM58_PARTI</name>
<organism evidence="11 12">
    <name type="scientific">Parastrongyloides trichosuri</name>
    <name type="common">Possum-specific nematode worm</name>
    <dbReference type="NCBI Taxonomy" id="131310"/>
    <lineage>
        <taxon>Eukaryota</taxon>
        <taxon>Metazoa</taxon>
        <taxon>Ecdysozoa</taxon>
        <taxon>Nematoda</taxon>
        <taxon>Chromadorea</taxon>
        <taxon>Rhabditida</taxon>
        <taxon>Tylenchina</taxon>
        <taxon>Panagrolaimomorpha</taxon>
        <taxon>Strongyloidoidea</taxon>
        <taxon>Strongyloididae</taxon>
        <taxon>Parastrongyloides</taxon>
    </lineage>
</organism>
<evidence type="ECO:0000256" key="4">
    <source>
        <dbReference type="ARBA" id="ARBA00022801"/>
    </source>
</evidence>
<evidence type="ECO:0000259" key="10">
    <source>
        <dbReference type="PROSITE" id="PS51864"/>
    </source>
</evidence>
<dbReference type="GO" id="GO:0008270">
    <property type="term" value="F:zinc ion binding"/>
    <property type="evidence" value="ECO:0007669"/>
    <property type="project" value="InterPro"/>
</dbReference>
<dbReference type="GO" id="GO:0006508">
    <property type="term" value="P:proteolysis"/>
    <property type="evidence" value="ECO:0007669"/>
    <property type="project" value="UniProtKB-KW"/>
</dbReference>
<feature type="signal peptide" evidence="9">
    <location>
        <begin position="1"/>
        <end position="17"/>
    </location>
</feature>
<evidence type="ECO:0000256" key="2">
    <source>
        <dbReference type="ARBA" id="ARBA00022670"/>
    </source>
</evidence>
<keyword evidence="3 9" id="KW-0479">Metal-binding</keyword>
<dbReference type="WBParaSite" id="PTRK_0000961700.1">
    <property type="protein sequence ID" value="PTRK_0000961700.1"/>
    <property type="gene ID" value="PTRK_0000961700"/>
</dbReference>
<dbReference type="InterPro" id="IPR000742">
    <property type="entry name" value="EGF"/>
</dbReference>
<keyword evidence="6 9" id="KW-0482">Metalloprotease</keyword>
<dbReference type="PROSITE" id="PS51864">
    <property type="entry name" value="ASTACIN"/>
    <property type="match status" value="1"/>
</dbReference>
<evidence type="ECO:0000256" key="8">
    <source>
        <dbReference type="PROSITE-ProRule" id="PRU01211"/>
    </source>
</evidence>
<dbReference type="Pfam" id="PF00431">
    <property type="entry name" value="CUB"/>
    <property type="match status" value="1"/>
</dbReference>
<proteinExistence type="predicted"/>
<feature type="domain" description="Peptidase M12A" evidence="10">
    <location>
        <begin position="39"/>
        <end position="234"/>
    </location>
</feature>
<evidence type="ECO:0000256" key="1">
    <source>
        <dbReference type="ARBA" id="ARBA00022536"/>
    </source>
</evidence>
<dbReference type="AlphaFoldDB" id="A0A0N4ZM58"/>
<dbReference type="PANTHER" id="PTHR10127">
    <property type="entry name" value="DISCOIDIN, CUB, EGF, LAMININ , AND ZINC METALLOPROTEASE DOMAIN CONTAINING"/>
    <property type="match status" value="1"/>
</dbReference>
<keyword evidence="1" id="KW-0245">EGF-like domain</keyword>
<keyword evidence="7" id="KW-1015">Disulfide bond</keyword>
<dbReference type="SUPFAM" id="SSF49854">
    <property type="entry name" value="Spermadhesin, CUB domain"/>
    <property type="match status" value="1"/>
</dbReference>
<keyword evidence="11" id="KW-1185">Reference proteome</keyword>
<dbReference type="InterPro" id="IPR006026">
    <property type="entry name" value="Peptidase_Metallo"/>
</dbReference>
<keyword evidence="4 9" id="KW-0378">Hydrolase</keyword>